<reference evidence="2 3" key="1">
    <citation type="journal article" date="2014" name="BMC Genomics">
        <title>Genome sequencing of four Aureobasidium pullulans varieties: biotechnological potential, stress tolerance, and description of new species.</title>
        <authorList>
            <person name="Gostin Ar C."/>
            <person name="Ohm R.A."/>
            <person name="Kogej T."/>
            <person name="Sonjak S."/>
            <person name="Turk M."/>
            <person name="Zajc J."/>
            <person name="Zalar P."/>
            <person name="Grube M."/>
            <person name="Sun H."/>
            <person name="Han J."/>
            <person name="Sharma A."/>
            <person name="Chiniquy J."/>
            <person name="Ngan C.Y."/>
            <person name="Lipzen A."/>
            <person name="Barry K."/>
            <person name="Grigoriev I.V."/>
            <person name="Gunde-Cimerman N."/>
        </authorList>
    </citation>
    <scope>NUCLEOTIDE SEQUENCE [LARGE SCALE GENOMIC DNA]</scope>
    <source>
        <strain evidence="2 3">CBS 147.97</strain>
    </source>
</reference>
<sequence>MADTKLLDAEQDVAAEDLWTLVKQLRVRDLVNAIKQITSDDFQHLANVARGRPLNLETFALLCKEFIKTRTGLALLSAVIAIICTIVISVYATQLPSPVSAGLRLMKAGPSAGKAPRSTATRSNSSVGGVIETLQSAVMTGYEDPVVVAFGQGTIVAGVIFAAYKLWNMDKNMSKRKNT</sequence>
<name>A0A074WI85_9PEZI</name>
<feature type="transmembrane region" description="Helical" evidence="1">
    <location>
        <begin position="73"/>
        <end position="92"/>
    </location>
</feature>
<dbReference type="HOGENOM" id="CLU_128830_0_0_1"/>
<accession>A0A074WI85</accession>
<gene>
    <name evidence="2" type="ORF">M436DRAFT_50941</name>
</gene>
<keyword evidence="1" id="KW-1133">Transmembrane helix</keyword>
<organism evidence="2 3">
    <name type="scientific">Aureobasidium namibiae CBS 147.97</name>
    <dbReference type="NCBI Taxonomy" id="1043004"/>
    <lineage>
        <taxon>Eukaryota</taxon>
        <taxon>Fungi</taxon>
        <taxon>Dikarya</taxon>
        <taxon>Ascomycota</taxon>
        <taxon>Pezizomycotina</taxon>
        <taxon>Dothideomycetes</taxon>
        <taxon>Dothideomycetidae</taxon>
        <taxon>Dothideales</taxon>
        <taxon>Saccotheciaceae</taxon>
        <taxon>Aureobasidium</taxon>
    </lineage>
</organism>
<dbReference type="OrthoDB" id="5041285at2759"/>
<dbReference type="STRING" id="1043004.A0A074WI85"/>
<dbReference type="AlphaFoldDB" id="A0A074WI85"/>
<keyword evidence="3" id="KW-1185">Reference proteome</keyword>
<feature type="transmembrane region" description="Helical" evidence="1">
    <location>
        <begin position="146"/>
        <end position="167"/>
    </location>
</feature>
<keyword evidence="1" id="KW-0472">Membrane</keyword>
<proteinExistence type="predicted"/>
<dbReference type="GeneID" id="25411345"/>
<evidence type="ECO:0000313" key="2">
    <source>
        <dbReference type="EMBL" id="KEQ71339.1"/>
    </source>
</evidence>
<dbReference type="Proteomes" id="UP000027730">
    <property type="component" value="Unassembled WGS sequence"/>
</dbReference>
<protein>
    <submittedName>
        <fullName evidence="2">Uncharacterized protein</fullName>
    </submittedName>
</protein>
<dbReference type="EMBL" id="KL584714">
    <property type="protein sequence ID" value="KEQ71339.1"/>
    <property type="molecule type" value="Genomic_DNA"/>
</dbReference>
<evidence type="ECO:0000313" key="3">
    <source>
        <dbReference type="Proteomes" id="UP000027730"/>
    </source>
</evidence>
<dbReference type="RefSeq" id="XP_013425431.1">
    <property type="nucleotide sequence ID" value="XM_013569977.1"/>
</dbReference>
<keyword evidence="1" id="KW-0812">Transmembrane</keyword>
<evidence type="ECO:0000256" key="1">
    <source>
        <dbReference type="SAM" id="Phobius"/>
    </source>
</evidence>